<sequence length="284" mass="32748">MINTLSRQWINEQRRSGHELCLVLDSQNERETRQRLLKSSGHDQYLSVYNGTTLANLADVGPFIFTLDPSGDRHLDDLLDHPERNWGWLASVEKGALRQLVSHWQERLIVGMRPYQALYRFHDNRVLSRALEHLPAKAHPAFLGPAISVCYWDGTAWKTALNPAPGTYPVPDKPLWLRTPLPQPQASEIRRLNAHRYLLAKHVEAYANLAEVHDPDLWLRERLSLAEAWGWLEPEQLEFLLIQSLQAPGFTLSPQWEVRGDESPVEHFERVRQLAVFWQGDAPI</sequence>
<dbReference type="Pfam" id="PF13503">
    <property type="entry name" value="DUF4123"/>
    <property type="match status" value="1"/>
</dbReference>
<dbReference type="Proteomes" id="UP000033400">
    <property type="component" value="Unassembled WGS sequence"/>
</dbReference>
<name>A0A0F4V3R8_PSEFL</name>
<proteinExistence type="predicted"/>
<evidence type="ECO:0000259" key="1">
    <source>
        <dbReference type="Pfam" id="PF13503"/>
    </source>
</evidence>
<dbReference type="EMBL" id="LACH01000054">
    <property type="protein sequence ID" value="KJZ63379.1"/>
    <property type="molecule type" value="Genomic_DNA"/>
</dbReference>
<evidence type="ECO:0000313" key="3">
    <source>
        <dbReference type="Proteomes" id="UP000033400"/>
    </source>
</evidence>
<dbReference type="RefSeq" id="WP_046055808.1">
    <property type="nucleotide sequence ID" value="NZ_LACH01000054.1"/>
</dbReference>
<dbReference type="OrthoDB" id="6980020at2"/>
<gene>
    <name evidence="2" type="ORF">VD17_23030</name>
</gene>
<dbReference type="PATRIC" id="fig|294.133.peg.4447"/>
<accession>A0A0F4V3R8</accession>
<protein>
    <recommendedName>
        <fullName evidence="1">DUF4123 domain-containing protein</fullName>
    </recommendedName>
</protein>
<feature type="domain" description="DUF4123" evidence="1">
    <location>
        <begin position="22"/>
        <end position="136"/>
    </location>
</feature>
<dbReference type="AlphaFoldDB" id="A0A0F4V3R8"/>
<organism evidence="2 3">
    <name type="scientific">Pseudomonas fluorescens</name>
    <dbReference type="NCBI Taxonomy" id="294"/>
    <lineage>
        <taxon>Bacteria</taxon>
        <taxon>Pseudomonadati</taxon>
        <taxon>Pseudomonadota</taxon>
        <taxon>Gammaproteobacteria</taxon>
        <taxon>Pseudomonadales</taxon>
        <taxon>Pseudomonadaceae</taxon>
        <taxon>Pseudomonas</taxon>
    </lineage>
</organism>
<reference evidence="2 3" key="1">
    <citation type="submission" date="2015-03" db="EMBL/GenBank/DDBJ databases">
        <title>Comparative genomics of Pseudomonas insights into diversity of traits involved in vanlence and defense.</title>
        <authorList>
            <person name="Qin Y."/>
        </authorList>
    </citation>
    <scope>NUCLEOTIDE SEQUENCE [LARGE SCALE GENOMIC DNA]</scope>
    <source>
        <strain evidence="2 3">H24</strain>
    </source>
</reference>
<dbReference type="InterPro" id="IPR025391">
    <property type="entry name" value="DUF4123"/>
</dbReference>
<comment type="caution">
    <text evidence="2">The sequence shown here is derived from an EMBL/GenBank/DDBJ whole genome shotgun (WGS) entry which is preliminary data.</text>
</comment>
<evidence type="ECO:0000313" key="2">
    <source>
        <dbReference type="EMBL" id="KJZ63379.1"/>
    </source>
</evidence>